<comment type="caution">
    <text evidence="1">The sequence shown here is derived from an EMBL/GenBank/DDBJ whole genome shotgun (WGS) entry which is preliminary data.</text>
</comment>
<proteinExistence type="predicted"/>
<dbReference type="AlphaFoldDB" id="A0AB35Z269"/>
<name>A0AB35Z269_SERMA</name>
<dbReference type="Proteomes" id="UP000237365">
    <property type="component" value="Unassembled WGS sequence"/>
</dbReference>
<protein>
    <submittedName>
        <fullName evidence="1">Uncharacterized protein</fullName>
    </submittedName>
</protein>
<organism evidence="1 2">
    <name type="scientific">Serratia marcescens</name>
    <dbReference type="NCBI Taxonomy" id="615"/>
    <lineage>
        <taxon>Bacteria</taxon>
        <taxon>Pseudomonadati</taxon>
        <taxon>Pseudomonadota</taxon>
        <taxon>Gammaproteobacteria</taxon>
        <taxon>Enterobacterales</taxon>
        <taxon>Yersiniaceae</taxon>
        <taxon>Serratia</taxon>
    </lineage>
</organism>
<reference evidence="1 2" key="1">
    <citation type="submission" date="2024-07" db="EMBL/GenBank/DDBJ databases">
        <title>Making a pathogen? Evaluating the impact of protist predation on the evolution of virulence in Serratia marcescens.</title>
        <authorList>
            <person name="Hopkins H."/>
            <person name="Lopezguerra C."/>
            <person name="Lau M.-J."/>
        </authorList>
    </citation>
    <scope>NUCLEOTIDE SEQUENCE [LARGE SCALE GENOMIC DNA]</scope>
    <source>
        <strain evidence="1 2">KZ19</strain>
    </source>
</reference>
<evidence type="ECO:0000313" key="2">
    <source>
        <dbReference type="Proteomes" id="UP000237365"/>
    </source>
</evidence>
<accession>A0AB35Z269</accession>
<gene>
    <name evidence="1" type="ORF">C3R40_013050</name>
</gene>
<dbReference type="RefSeq" id="WP_143778881.1">
    <property type="nucleotide sequence ID" value="NZ_CP033623.1"/>
</dbReference>
<sequence>MQAAETHYLDNGYTFHIPAVSYRRRVCVPLLMAIAPGGKSKAKHMLVFNGSWVTEAKAEGAIFLDGGSMPATACNSWNTYIEPNQSVSIQAVGEGSNGGYVLPSITVLIGQD</sequence>
<evidence type="ECO:0000313" key="1">
    <source>
        <dbReference type="EMBL" id="MEX3187551.1"/>
    </source>
</evidence>
<dbReference type="EMBL" id="PQGI02000001">
    <property type="protein sequence ID" value="MEX3187551.1"/>
    <property type="molecule type" value="Genomic_DNA"/>
</dbReference>
<reference evidence="1 2" key="2">
    <citation type="submission" date="2024-07" db="EMBL/GenBank/DDBJ databases">
        <authorList>
            <person name="Raymann K."/>
        </authorList>
    </citation>
    <scope>NUCLEOTIDE SEQUENCE [LARGE SCALE GENOMIC DNA]</scope>
    <source>
        <strain evidence="1 2">KZ19</strain>
    </source>
</reference>